<feature type="signal peptide" evidence="1">
    <location>
        <begin position="1"/>
        <end position="25"/>
    </location>
</feature>
<dbReference type="InParanoid" id="A0A1B4XGU7"/>
<reference evidence="2 3" key="1">
    <citation type="submission" date="2015-05" db="EMBL/GenBank/DDBJ databases">
        <title>Complete genome sequence of a sulfur-oxidizing gammaproteobacterium strain HA5.</title>
        <authorList>
            <person name="Miura A."/>
            <person name="Kojima H."/>
            <person name="Fukui M."/>
        </authorList>
    </citation>
    <scope>NUCLEOTIDE SEQUENCE [LARGE SCALE GENOMIC DNA]</scope>
    <source>
        <strain evidence="2 3">HA5</strain>
    </source>
</reference>
<dbReference type="Proteomes" id="UP000243180">
    <property type="component" value="Chromosome"/>
</dbReference>
<evidence type="ECO:0000256" key="1">
    <source>
        <dbReference type="SAM" id="SignalP"/>
    </source>
</evidence>
<sequence length="338" mass="36870">MRHTNFFRAFLFLCVTALTGGLSRAETVSPPPRPLYSFNQSPLIQIYGLPALGESHVMGPEESTLAVHLQIANHFTGASTSSETLSLDGETRRLTLHWRQGLPGNREWGFELPYVSHNGGFLDMSIEEFHDLLGLPQNGRTDLPRNRIDYRYARQGVNLVDLNHAVSGVGDVRLSAAIPVTMEGASKGYTAAWRASLKLPTGDAAELLGSGSTDLAGWLSAATTRPPDKWNLYGGGGLLLMNEGNVMPAQQRQFVAFGTLGLRLKFLPRLSVNGQLDMHSPFYSDSELRQLGRYAVQGLLGLDWEFAPRTFLAISISEDMVVGAAPDVAFNLSLAMPL</sequence>
<evidence type="ECO:0008006" key="4">
    <source>
        <dbReference type="Google" id="ProtNLM"/>
    </source>
</evidence>
<name>A0A1B4XGU7_9GAMM</name>
<keyword evidence="3" id="KW-1185">Reference proteome</keyword>
<organism evidence="2 3">
    <name type="scientific">Sulfuricaulis limicola</name>
    <dbReference type="NCBI Taxonomy" id="1620215"/>
    <lineage>
        <taxon>Bacteria</taxon>
        <taxon>Pseudomonadati</taxon>
        <taxon>Pseudomonadota</taxon>
        <taxon>Gammaproteobacteria</taxon>
        <taxon>Acidiferrobacterales</taxon>
        <taxon>Acidiferrobacteraceae</taxon>
        <taxon>Sulfuricaulis</taxon>
    </lineage>
</organism>
<dbReference type="EMBL" id="AP014879">
    <property type="protein sequence ID" value="BAV34003.1"/>
    <property type="molecule type" value="Genomic_DNA"/>
</dbReference>
<accession>A0A1B4XGU7</accession>
<keyword evidence="1" id="KW-0732">Signal</keyword>
<gene>
    <name evidence="2" type="ORF">SCL_1700</name>
</gene>
<evidence type="ECO:0000313" key="3">
    <source>
        <dbReference type="Proteomes" id="UP000243180"/>
    </source>
</evidence>
<feature type="chain" id="PRO_5008572539" description="DUF3187 family protein" evidence="1">
    <location>
        <begin position="26"/>
        <end position="338"/>
    </location>
</feature>
<dbReference type="InterPro" id="IPR021523">
    <property type="entry name" value="DUF3187"/>
</dbReference>
<evidence type="ECO:0000313" key="2">
    <source>
        <dbReference type="EMBL" id="BAV34003.1"/>
    </source>
</evidence>
<protein>
    <recommendedName>
        <fullName evidence="4">DUF3187 family protein</fullName>
    </recommendedName>
</protein>
<dbReference type="Pfam" id="PF11383">
    <property type="entry name" value="DUF3187"/>
    <property type="match status" value="1"/>
</dbReference>
<dbReference type="AlphaFoldDB" id="A0A1B4XGU7"/>
<dbReference type="KEGG" id="slim:SCL_1700"/>
<proteinExistence type="predicted"/>